<sequence>MILEHLHDLKPKPLMTTLAPKKDESRSYEMVACKFGNVPKGSVLLYQQKLSENSPGTSHLSQEKAVQLEHAILLQSDSQLWYSLPAKRITASKFGDVSKCLSGFENPVKQLYPTKRVVTADM</sequence>
<proteinExistence type="predicted"/>
<gene>
    <name evidence="1" type="ORF">pdam_00023134</name>
</gene>
<organism evidence="1 2">
    <name type="scientific">Pocillopora damicornis</name>
    <name type="common">Cauliflower coral</name>
    <name type="synonym">Millepora damicornis</name>
    <dbReference type="NCBI Taxonomy" id="46731"/>
    <lineage>
        <taxon>Eukaryota</taxon>
        <taxon>Metazoa</taxon>
        <taxon>Cnidaria</taxon>
        <taxon>Anthozoa</taxon>
        <taxon>Hexacorallia</taxon>
        <taxon>Scleractinia</taxon>
        <taxon>Astrocoeniina</taxon>
        <taxon>Pocilloporidae</taxon>
        <taxon>Pocillopora</taxon>
    </lineage>
</organism>
<evidence type="ECO:0000313" key="2">
    <source>
        <dbReference type="Proteomes" id="UP000275408"/>
    </source>
</evidence>
<keyword evidence="2" id="KW-1185">Reference proteome</keyword>
<accession>A0A3M6T5W7</accession>
<dbReference type="AlphaFoldDB" id="A0A3M6T5W7"/>
<name>A0A3M6T5W7_POCDA</name>
<dbReference type="EMBL" id="RCHS01004219">
    <property type="protein sequence ID" value="RMX36752.1"/>
    <property type="molecule type" value="Genomic_DNA"/>
</dbReference>
<comment type="caution">
    <text evidence="1">The sequence shown here is derived from an EMBL/GenBank/DDBJ whole genome shotgun (WGS) entry which is preliminary data.</text>
</comment>
<protein>
    <submittedName>
        <fullName evidence="1">Uncharacterized protein</fullName>
    </submittedName>
</protein>
<dbReference type="Proteomes" id="UP000275408">
    <property type="component" value="Unassembled WGS sequence"/>
</dbReference>
<reference evidence="1 2" key="1">
    <citation type="journal article" date="2018" name="Sci. Rep.">
        <title>Comparative analysis of the Pocillopora damicornis genome highlights role of immune system in coral evolution.</title>
        <authorList>
            <person name="Cunning R."/>
            <person name="Bay R.A."/>
            <person name="Gillette P."/>
            <person name="Baker A.C."/>
            <person name="Traylor-Knowles N."/>
        </authorList>
    </citation>
    <scope>NUCLEOTIDE SEQUENCE [LARGE SCALE GENOMIC DNA]</scope>
    <source>
        <strain evidence="1">RSMAS</strain>
        <tissue evidence="1">Whole animal</tissue>
    </source>
</reference>
<evidence type="ECO:0000313" key="1">
    <source>
        <dbReference type="EMBL" id="RMX36752.1"/>
    </source>
</evidence>